<dbReference type="InterPro" id="IPR036217">
    <property type="entry name" value="MethylDNA_cys_MeTrfase_DNAb"/>
</dbReference>
<dbReference type="RefSeq" id="WP_169248185.1">
    <property type="nucleotide sequence ID" value="NZ_SPMZ01000017.1"/>
</dbReference>
<dbReference type="SUPFAM" id="SSF53155">
    <property type="entry name" value="Methylated DNA-protein cysteine methyltransferase domain"/>
    <property type="match status" value="1"/>
</dbReference>
<dbReference type="PANTHER" id="PTHR10815:SF13">
    <property type="entry name" value="METHYLATED-DNA--PROTEIN-CYSTEINE METHYLTRANSFERASE"/>
    <property type="match status" value="1"/>
</dbReference>
<dbReference type="Pfam" id="PF01035">
    <property type="entry name" value="DNA_binding_1"/>
    <property type="match status" value="1"/>
</dbReference>
<dbReference type="SUPFAM" id="SSF46767">
    <property type="entry name" value="Methylated DNA-protein cysteine methyltransferase, C-terminal domain"/>
    <property type="match status" value="1"/>
</dbReference>
<comment type="caution">
    <text evidence="8">The sequence shown here is derived from an EMBL/GenBank/DDBJ whole genome shotgun (WGS) entry which is preliminary data.</text>
</comment>
<evidence type="ECO:0000256" key="3">
    <source>
        <dbReference type="ARBA" id="ARBA00022679"/>
    </source>
</evidence>
<accession>A0ABX1THS9</accession>
<dbReference type="InterPro" id="IPR001497">
    <property type="entry name" value="MethylDNA_cys_MeTrfase_AS"/>
</dbReference>
<evidence type="ECO:0000313" key="8">
    <source>
        <dbReference type="EMBL" id="NMQ18922.1"/>
    </source>
</evidence>
<proteinExistence type="predicted"/>
<dbReference type="CDD" id="cd06445">
    <property type="entry name" value="ATase"/>
    <property type="match status" value="1"/>
</dbReference>
<comment type="catalytic activity">
    <reaction evidence="6">
        <text>a 6-O-methyl-2'-deoxyguanosine in DNA + L-cysteinyl-[protein] = S-methyl-L-cysteinyl-[protein] + a 2'-deoxyguanosine in DNA</text>
        <dbReference type="Rhea" id="RHEA:24000"/>
        <dbReference type="Rhea" id="RHEA-COMP:10131"/>
        <dbReference type="Rhea" id="RHEA-COMP:10132"/>
        <dbReference type="Rhea" id="RHEA-COMP:11367"/>
        <dbReference type="Rhea" id="RHEA-COMP:11368"/>
        <dbReference type="ChEBI" id="CHEBI:29950"/>
        <dbReference type="ChEBI" id="CHEBI:82612"/>
        <dbReference type="ChEBI" id="CHEBI:85445"/>
        <dbReference type="ChEBI" id="CHEBI:85448"/>
        <dbReference type="EC" id="2.1.1.63"/>
    </reaction>
</comment>
<dbReference type="NCBIfam" id="TIGR00589">
    <property type="entry name" value="ogt"/>
    <property type="match status" value="1"/>
</dbReference>
<evidence type="ECO:0000256" key="4">
    <source>
        <dbReference type="ARBA" id="ARBA00022763"/>
    </source>
</evidence>
<evidence type="ECO:0000259" key="7">
    <source>
        <dbReference type="Pfam" id="PF01035"/>
    </source>
</evidence>
<keyword evidence="2" id="KW-0489">Methyltransferase</keyword>
<keyword evidence="3" id="KW-0808">Transferase</keyword>
<keyword evidence="5" id="KW-0234">DNA repair</keyword>
<evidence type="ECO:0000256" key="2">
    <source>
        <dbReference type="ARBA" id="ARBA00022603"/>
    </source>
</evidence>
<dbReference type="PROSITE" id="PS00374">
    <property type="entry name" value="MGMT"/>
    <property type="match status" value="1"/>
</dbReference>
<dbReference type="Gene3D" id="1.10.10.10">
    <property type="entry name" value="Winged helix-like DNA-binding domain superfamily/Winged helix DNA-binding domain"/>
    <property type="match status" value="1"/>
</dbReference>
<dbReference type="Proteomes" id="UP000760480">
    <property type="component" value="Unassembled WGS sequence"/>
</dbReference>
<protein>
    <submittedName>
        <fullName evidence="8">Methylated-DNA--[protein]-cysteine S-methyltransferase</fullName>
    </submittedName>
</protein>
<name>A0ABX1THS9_9GAMM</name>
<evidence type="ECO:0000256" key="1">
    <source>
        <dbReference type="ARBA" id="ARBA00001286"/>
    </source>
</evidence>
<dbReference type="InterPro" id="IPR036631">
    <property type="entry name" value="MGMT_N_sf"/>
</dbReference>
<dbReference type="InterPro" id="IPR014048">
    <property type="entry name" value="MethylDNA_cys_MeTrfase_DNA-bd"/>
</dbReference>
<keyword evidence="4" id="KW-0227">DNA damage</keyword>
<sequence>MIAPDAYQAVIATPIGMIGIRMAGEAVSELDYLPADAPERAPTDVITQAVVAQLQEYFHDPRAPVTVALAPEGTVFQQRVWKALRAIPSGTVLSYGELAARLGTAARAIGGACRSNPIPILVPCHRVVARQGLGGYAGEVTGDPLGIKRWLLRHEGVDVDR</sequence>
<dbReference type="PANTHER" id="PTHR10815">
    <property type="entry name" value="METHYLATED-DNA--PROTEIN-CYSTEINE METHYLTRANSFERASE"/>
    <property type="match status" value="1"/>
</dbReference>
<comment type="catalytic activity">
    <reaction evidence="1">
        <text>a 4-O-methyl-thymidine in DNA + L-cysteinyl-[protein] = a thymidine in DNA + S-methyl-L-cysteinyl-[protein]</text>
        <dbReference type="Rhea" id="RHEA:53428"/>
        <dbReference type="Rhea" id="RHEA-COMP:10131"/>
        <dbReference type="Rhea" id="RHEA-COMP:10132"/>
        <dbReference type="Rhea" id="RHEA-COMP:13555"/>
        <dbReference type="Rhea" id="RHEA-COMP:13556"/>
        <dbReference type="ChEBI" id="CHEBI:29950"/>
        <dbReference type="ChEBI" id="CHEBI:82612"/>
        <dbReference type="ChEBI" id="CHEBI:137386"/>
        <dbReference type="ChEBI" id="CHEBI:137387"/>
        <dbReference type="EC" id="2.1.1.63"/>
    </reaction>
</comment>
<organism evidence="8 9">
    <name type="scientific">Candidatus Competibacter phosphatis</name>
    <dbReference type="NCBI Taxonomy" id="221280"/>
    <lineage>
        <taxon>Bacteria</taxon>
        <taxon>Pseudomonadati</taxon>
        <taxon>Pseudomonadota</taxon>
        <taxon>Gammaproteobacteria</taxon>
        <taxon>Candidatus Competibacteraceae</taxon>
        <taxon>Candidatus Competibacter</taxon>
    </lineage>
</organism>
<feature type="domain" description="Methylated-DNA-[protein]-cysteine S-methyltransferase DNA binding" evidence="7">
    <location>
        <begin position="76"/>
        <end position="157"/>
    </location>
</feature>
<keyword evidence="9" id="KW-1185">Reference proteome</keyword>
<dbReference type="InterPro" id="IPR036388">
    <property type="entry name" value="WH-like_DNA-bd_sf"/>
</dbReference>
<evidence type="ECO:0000313" key="9">
    <source>
        <dbReference type="Proteomes" id="UP000760480"/>
    </source>
</evidence>
<gene>
    <name evidence="8" type="ORF">E4P82_06695</name>
</gene>
<dbReference type="EMBL" id="SPMZ01000017">
    <property type="protein sequence ID" value="NMQ18922.1"/>
    <property type="molecule type" value="Genomic_DNA"/>
</dbReference>
<evidence type="ECO:0000256" key="6">
    <source>
        <dbReference type="ARBA" id="ARBA00049348"/>
    </source>
</evidence>
<reference evidence="8 9" key="1">
    <citation type="submission" date="2019-03" db="EMBL/GenBank/DDBJ databases">
        <title>Metabolic reconstructions from genomes of highly enriched 'Candidatus Accumulibacter' and 'Candidatus Competibacter' bioreactor populations.</title>
        <authorList>
            <person name="Annavajhala M.K."/>
            <person name="Welles L."/>
            <person name="Abbas B."/>
            <person name="Sorokin D."/>
            <person name="Park H."/>
            <person name="Van Loosdrecht M."/>
            <person name="Chandran K."/>
        </authorList>
    </citation>
    <scope>NUCLEOTIDE SEQUENCE [LARGE SCALE GENOMIC DNA]</scope>
    <source>
        <strain evidence="8 9">SBR_G</strain>
    </source>
</reference>
<evidence type="ECO:0000256" key="5">
    <source>
        <dbReference type="ARBA" id="ARBA00023204"/>
    </source>
</evidence>